<sequence length="330" mass="36894">MQEDRAVYHEGINPDRSKRGNGMVRLEEGKYIIGFDDGYQLGKTANFVFNNGIHRLGATETTLKEHSLFYDGEYFKVGEGRAAITEDKVSDDDARLRTMAAAAMELGGAGIHKAEVVLAVGLPFSNYGRDKPKLIDYYKQQNRLGFSYEGEDYFLEIGKVIVCPQCYSAIATRLGNMKGDYLVVDIGSKTTDVVYVQDGLPIESRSITIEKAVVKWIKEIQREMKVQTGKDIPEHEVMKIALKEGSNLPGAYAELIRGMLREKMQSLELELAERGYSMDYINIIYVGGGALLARDYAGKYRAHTAYDCDLCANAKGYEFLARQIEGKQVV</sequence>
<dbReference type="Pfam" id="PF21522">
    <property type="entry name" value="MreB-like_C"/>
    <property type="match status" value="1"/>
</dbReference>
<dbReference type="InterPro" id="IPR043129">
    <property type="entry name" value="ATPase_NBD"/>
</dbReference>
<dbReference type="RefSeq" id="WP_103240951.1">
    <property type="nucleotide sequence ID" value="NZ_OFSM01000020.1"/>
</dbReference>
<protein>
    <submittedName>
        <fullName evidence="4">Uncharacterized protein</fullName>
    </submittedName>
</protein>
<dbReference type="Pfam" id="PF17989">
    <property type="entry name" value="ALP_N"/>
    <property type="match status" value="1"/>
</dbReference>
<proteinExistence type="predicted"/>
<keyword evidence="5" id="KW-1185">Reference proteome</keyword>
<dbReference type="Gene3D" id="3.30.420.40">
    <property type="match status" value="2"/>
</dbReference>
<dbReference type="Proteomes" id="UP000236311">
    <property type="component" value="Unassembled WGS sequence"/>
</dbReference>
<evidence type="ECO:0000259" key="3">
    <source>
        <dbReference type="Pfam" id="PF21522"/>
    </source>
</evidence>
<accession>A0A2K4ZKE5</accession>
<dbReference type="OrthoDB" id="1883643at2"/>
<dbReference type="EMBL" id="OFSM01000020">
    <property type="protein sequence ID" value="SOY30941.1"/>
    <property type="molecule type" value="Genomic_DNA"/>
</dbReference>
<dbReference type="InterPro" id="IPR049067">
    <property type="entry name" value="MreB-like_C"/>
</dbReference>
<dbReference type="SUPFAM" id="SSF53067">
    <property type="entry name" value="Actin-like ATPase domain"/>
    <property type="match status" value="2"/>
</dbReference>
<gene>
    <name evidence="4" type="ORF">AMURIS_03675</name>
</gene>
<evidence type="ECO:0000313" key="4">
    <source>
        <dbReference type="EMBL" id="SOY30941.1"/>
    </source>
</evidence>
<evidence type="ECO:0000259" key="2">
    <source>
        <dbReference type="Pfam" id="PF17989"/>
    </source>
</evidence>
<feature type="region of interest" description="Disordered" evidence="1">
    <location>
        <begin position="1"/>
        <end position="20"/>
    </location>
</feature>
<feature type="compositionally biased region" description="Basic and acidic residues" evidence="1">
    <location>
        <begin position="1"/>
        <end position="18"/>
    </location>
</feature>
<feature type="domain" description="Actin-like protein N-terminal" evidence="2">
    <location>
        <begin position="70"/>
        <end position="167"/>
    </location>
</feature>
<evidence type="ECO:0000313" key="5">
    <source>
        <dbReference type="Proteomes" id="UP000236311"/>
    </source>
</evidence>
<name>A0A2K4ZKE5_9FIRM</name>
<organism evidence="4 5">
    <name type="scientific">Acetatifactor muris</name>
    <dbReference type="NCBI Taxonomy" id="879566"/>
    <lineage>
        <taxon>Bacteria</taxon>
        <taxon>Bacillati</taxon>
        <taxon>Bacillota</taxon>
        <taxon>Clostridia</taxon>
        <taxon>Lachnospirales</taxon>
        <taxon>Lachnospiraceae</taxon>
        <taxon>Acetatifactor</taxon>
    </lineage>
</organism>
<evidence type="ECO:0000256" key="1">
    <source>
        <dbReference type="SAM" id="MobiDB-lite"/>
    </source>
</evidence>
<dbReference type="AlphaFoldDB" id="A0A2K4ZKE5"/>
<dbReference type="InterPro" id="IPR040607">
    <property type="entry name" value="ALP_N"/>
</dbReference>
<reference evidence="4 5" key="1">
    <citation type="submission" date="2018-01" db="EMBL/GenBank/DDBJ databases">
        <authorList>
            <person name="Gaut B.S."/>
            <person name="Morton B.R."/>
            <person name="Clegg M.T."/>
            <person name="Duvall M.R."/>
        </authorList>
    </citation>
    <scope>NUCLEOTIDE SEQUENCE [LARGE SCALE GENOMIC DNA]</scope>
    <source>
        <strain evidence="4">GP69</strain>
    </source>
</reference>
<feature type="domain" description="Actin homologue MreB-like C-terminal" evidence="3">
    <location>
        <begin position="183"/>
        <end position="292"/>
    </location>
</feature>